<evidence type="ECO:0000256" key="1">
    <source>
        <dbReference type="SAM" id="Phobius"/>
    </source>
</evidence>
<dbReference type="KEGG" id="osu:NT6N_25350"/>
<keyword evidence="1" id="KW-0472">Membrane</keyword>
<dbReference type="AlphaFoldDB" id="A0AAT9FNA6"/>
<keyword evidence="1" id="KW-1133">Transmembrane helix</keyword>
<dbReference type="EMBL" id="AP026866">
    <property type="protein sequence ID" value="BDS07495.1"/>
    <property type="molecule type" value="Genomic_DNA"/>
</dbReference>
<feature type="transmembrane region" description="Helical" evidence="1">
    <location>
        <begin position="6"/>
        <end position="24"/>
    </location>
</feature>
<sequence length="226" mass="26046">MKRLWHLPTLIITMVLSVISLGSLDLFMGPDTGDGIVMILGGILIVHMFAFAVGFILPRRKIFSYIVLVCLALTPIGFLIADGIKQAHYLKYEAVYDRFREMLIDPIPESVTDLEFVDDDASEDFHLKFRFQIDPSDLDQIIEKRGFERITPDQFRDPTDAFRDPSYLPMDSPVTFYTIEDNVGGYPEPSWGDGYTLKVNAGRNSVIFRRESAQHYRYRYWESNNN</sequence>
<proteinExistence type="predicted"/>
<gene>
    <name evidence="2" type="ORF">NT6N_25350</name>
</gene>
<name>A0AAT9FNA6_9BACT</name>
<keyword evidence="1" id="KW-0812">Transmembrane</keyword>
<accession>A0AAT9FNA6</accession>
<feature type="transmembrane region" description="Helical" evidence="1">
    <location>
        <begin position="36"/>
        <end position="56"/>
    </location>
</feature>
<reference evidence="2" key="1">
    <citation type="submission" date="2024-07" db="EMBL/GenBank/DDBJ databases">
        <title>Complete genome sequence of Verrucomicrobiaceae bacterium NT6N.</title>
        <authorList>
            <person name="Huang C."/>
            <person name="Takami H."/>
            <person name="Hamasaki K."/>
        </authorList>
    </citation>
    <scope>NUCLEOTIDE SEQUENCE</scope>
    <source>
        <strain evidence="2">NT6N</strain>
    </source>
</reference>
<feature type="transmembrane region" description="Helical" evidence="1">
    <location>
        <begin position="62"/>
        <end position="81"/>
    </location>
</feature>
<organism evidence="2">
    <name type="scientific">Oceaniferula spumae</name>
    <dbReference type="NCBI Taxonomy" id="2979115"/>
    <lineage>
        <taxon>Bacteria</taxon>
        <taxon>Pseudomonadati</taxon>
        <taxon>Verrucomicrobiota</taxon>
        <taxon>Verrucomicrobiia</taxon>
        <taxon>Verrucomicrobiales</taxon>
        <taxon>Verrucomicrobiaceae</taxon>
        <taxon>Oceaniferula</taxon>
    </lineage>
</organism>
<protein>
    <submittedName>
        <fullName evidence="2">Uncharacterized protein</fullName>
    </submittedName>
</protein>
<evidence type="ECO:0000313" key="2">
    <source>
        <dbReference type="EMBL" id="BDS07495.1"/>
    </source>
</evidence>